<reference evidence="3" key="1">
    <citation type="submission" date="2016-01" db="EMBL/GenBank/DDBJ databases">
        <authorList>
            <person name="Peeters C."/>
        </authorList>
    </citation>
    <scope>NUCLEOTIDE SEQUENCE</scope>
    <source>
        <strain evidence="3">LMG 29321</strain>
    </source>
</reference>
<dbReference type="EMBL" id="FCOX02000035">
    <property type="protein sequence ID" value="SAK96840.1"/>
    <property type="molecule type" value="Genomic_DNA"/>
</dbReference>
<keyword evidence="2" id="KW-0812">Transmembrane</keyword>
<accession>A0A158DQZ2</accession>
<evidence type="ECO:0000256" key="1">
    <source>
        <dbReference type="SAM" id="MobiDB-lite"/>
    </source>
</evidence>
<feature type="transmembrane region" description="Helical" evidence="2">
    <location>
        <begin position="142"/>
        <end position="162"/>
    </location>
</feature>
<feature type="compositionally biased region" description="Basic and acidic residues" evidence="1">
    <location>
        <begin position="17"/>
        <end position="34"/>
    </location>
</feature>
<dbReference type="AlphaFoldDB" id="A0A158DQZ2"/>
<name>A0A158DQZ2_9BURK</name>
<feature type="transmembrane region" description="Helical" evidence="2">
    <location>
        <begin position="168"/>
        <end position="190"/>
    </location>
</feature>
<keyword evidence="2" id="KW-0472">Membrane</keyword>
<evidence type="ECO:0000313" key="4">
    <source>
        <dbReference type="Proteomes" id="UP000071859"/>
    </source>
</evidence>
<feature type="transmembrane region" description="Helical" evidence="2">
    <location>
        <begin position="83"/>
        <end position="109"/>
    </location>
</feature>
<sequence>MKQRAFLEAGTAYAYPHGDDAPQRSKRPMREAADKTTGQRPASIKGKGQMTTLHSYDAYPHEPDEAPELQTTERHAVTPEQRFTSAIACLGAAWALSWAEFALTLAIGLPGDTSSHPIAASIASRVLVGLLYICVASRLQWARWLTIVLGLVSVALVAPTLALQWHVFPAGAFVCGVGLVCKFAAALYLLSPMPPRIVRQ</sequence>
<feature type="region of interest" description="Disordered" evidence="1">
    <location>
        <begin position="1"/>
        <end position="47"/>
    </location>
</feature>
<dbReference type="Proteomes" id="UP000071859">
    <property type="component" value="Unassembled WGS sequence"/>
</dbReference>
<organism evidence="3 4">
    <name type="scientific">Caballeronia calidae</name>
    <dbReference type="NCBI Taxonomy" id="1777139"/>
    <lineage>
        <taxon>Bacteria</taxon>
        <taxon>Pseudomonadati</taxon>
        <taxon>Pseudomonadota</taxon>
        <taxon>Betaproteobacteria</taxon>
        <taxon>Burkholderiales</taxon>
        <taxon>Burkholderiaceae</taxon>
        <taxon>Caballeronia</taxon>
    </lineage>
</organism>
<proteinExistence type="predicted"/>
<evidence type="ECO:0000313" key="3">
    <source>
        <dbReference type="EMBL" id="SAK96840.1"/>
    </source>
</evidence>
<evidence type="ECO:0000256" key="2">
    <source>
        <dbReference type="SAM" id="Phobius"/>
    </source>
</evidence>
<gene>
    <name evidence="3" type="ORF">AWB78_05470</name>
</gene>
<comment type="caution">
    <text evidence="3">The sequence shown here is derived from an EMBL/GenBank/DDBJ whole genome shotgun (WGS) entry which is preliminary data.</text>
</comment>
<dbReference type="InterPro" id="IPR036259">
    <property type="entry name" value="MFS_trans_sf"/>
</dbReference>
<feature type="transmembrane region" description="Helical" evidence="2">
    <location>
        <begin position="115"/>
        <end position="135"/>
    </location>
</feature>
<protein>
    <submittedName>
        <fullName evidence="3">Uncharacterized protein</fullName>
    </submittedName>
</protein>
<keyword evidence="2" id="KW-1133">Transmembrane helix</keyword>
<dbReference type="SUPFAM" id="SSF103473">
    <property type="entry name" value="MFS general substrate transporter"/>
    <property type="match status" value="1"/>
</dbReference>
<keyword evidence="4" id="KW-1185">Reference proteome</keyword>